<reference evidence="1" key="1">
    <citation type="submission" date="2020-04" db="EMBL/GenBank/DDBJ databases">
        <authorList>
            <person name="Chiriac C."/>
            <person name="Salcher M."/>
            <person name="Ghai R."/>
            <person name="Kavagutti S V."/>
        </authorList>
    </citation>
    <scope>NUCLEOTIDE SEQUENCE</scope>
</reference>
<sequence>MKIREKCSCGAVFQASGEEATQLYKNWIRRHSCPAPTSEEILNFRDTESVSSIGFSADYSGTGLDLPAKKYDPWEDE</sequence>
<gene>
    <name evidence="1" type="ORF">UFOVP692_15</name>
</gene>
<organism evidence="1">
    <name type="scientific">uncultured Caudovirales phage</name>
    <dbReference type="NCBI Taxonomy" id="2100421"/>
    <lineage>
        <taxon>Viruses</taxon>
        <taxon>Duplodnaviria</taxon>
        <taxon>Heunggongvirae</taxon>
        <taxon>Uroviricota</taxon>
        <taxon>Caudoviricetes</taxon>
        <taxon>Peduoviridae</taxon>
        <taxon>Maltschvirus</taxon>
        <taxon>Maltschvirus maltsch</taxon>
    </lineage>
</organism>
<dbReference type="EMBL" id="LR796658">
    <property type="protein sequence ID" value="CAB4157332.1"/>
    <property type="molecule type" value="Genomic_DNA"/>
</dbReference>
<name>A0A6J5NF70_9CAUD</name>
<proteinExistence type="predicted"/>
<accession>A0A6J5NF70</accession>
<protein>
    <submittedName>
        <fullName evidence="1">Uncharacterized protein</fullName>
    </submittedName>
</protein>
<evidence type="ECO:0000313" key="1">
    <source>
        <dbReference type="EMBL" id="CAB4157332.1"/>
    </source>
</evidence>